<proteinExistence type="predicted"/>
<dbReference type="eggNOG" id="COG3935">
    <property type="taxonomic scope" value="Bacteria"/>
</dbReference>
<dbReference type="Pfam" id="PF09524">
    <property type="entry name" value="Phg_2220_C"/>
    <property type="match status" value="1"/>
</dbReference>
<dbReference type="KEGG" id="ppe:PEPE_0759"/>
<dbReference type="Proteomes" id="UP000000773">
    <property type="component" value="Chromosome"/>
</dbReference>
<feature type="compositionally biased region" description="Basic and acidic residues" evidence="1">
    <location>
        <begin position="264"/>
        <end position="294"/>
    </location>
</feature>
<reference evidence="3 4" key="1">
    <citation type="journal article" date="2006" name="Proc. Natl. Acad. Sci. U.S.A.">
        <title>Comparative genomics of the lactic acid bacteria.</title>
        <authorList>
            <person name="Makarova K."/>
            <person name="Slesarev A."/>
            <person name="Wolf Y."/>
            <person name="Sorokin A."/>
            <person name="Mirkin B."/>
            <person name="Koonin E."/>
            <person name="Pavlov A."/>
            <person name="Pavlova N."/>
            <person name="Karamychev V."/>
            <person name="Polouchine N."/>
            <person name="Shakhova V."/>
            <person name="Grigoriev I."/>
            <person name="Lou Y."/>
            <person name="Rohksar D."/>
            <person name="Lucas S."/>
            <person name="Huang K."/>
            <person name="Goodstein D.M."/>
            <person name="Hawkins T."/>
            <person name="Plengvidhya V."/>
            <person name="Welker D."/>
            <person name="Hughes J."/>
            <person name="Goh Y."/>
            <person name="Benson A."/>
            <person name="Baldwin K."/>
            <person name="Lee J.H."/>
            <person name="Diaz-Muniz I."/>
            <person name="Dosti B."/>
            <person name="Smeianov V."/>
            <person name="Wechter W."/>
            <person name="Barabote R."/>
            <person name="Lorca G."/>
            <person name="Altermann E."/>
            <person name="Barrangou R."/>
            <person name="Ganesan B."/>
            <person name="Xie Y."/>
            <person name="Rawsthorne H."/>
            <person name="Tamir D."/>
            <person name="Parker C."/>
            <person name="Breidt F."/>
            <person name="Broadbent J."/>
            <person name="Hutkins R."/>
            <person name="O'Sullivan D."/>
            <person name="Steele J."/>
            <person name="Unlu G."/>
            <person name="Saier M."/>
            <person name="Klaenhammer T."/>
            <person name="Richardson P."/>
            <person name="Kozyavkin S."/>
            <person name="Weimer B."/>
            <person name="Mills D."/>
        </authorList>
    </citation>
    <scope>NUCLEOTIDE SEQUENCE [LARGE SCALE GENOMIC DNA]</scope>
    <source>
        <strain evidence="4">ATCC 25745 / CCUG 21536 / LMG 10740 / 183-1w</strain>
    </source>
</reference>
<dbReference type="AlphaFoldDB" id="Q03G52"/>
<evidence type="ECO:0000313" key="3">
    <source>
        <dbReference type="EMBL" id="ABJ67820.1"/>
    </source>
</evidence>
<feature type="region of interest" description="Disordered" evidence="1">
    <location>
        <begin position="119"/>
        <end position="160"/>
    </location>
</feature>
<feature type="compositionally biased region" description="Basic and acidic residues" evidence="1">
    <location>
        <begin position="144"/>
        <end position="160"/>
    </location>
</feature>
<feature type="compositionally biased region" description="Low complexity" evidence="1">
    <location>
        <begin position="122"/>
        <end position="143"/>
    </location>
</feature>
<dbReference type="eggNOG" id="COG1802">
    <property type="taxonomic scope" value="Bacteria"/>
</dbReference>
<gene>
    <name evidence="3" type="ordered locus">PEPE_0759</name>
</gene>
<organism evidence="3 4">
    <name type="scientific">Pediococcus pentosaceus (strain ATCC 25745 / CCUG 21536 / LMG 10740 / 183-1w)</name>
    <dbReference type="NCBI Taxonomy" id="278197"/>
    <lineage>
        <taxon>Bacteria</taxon>
        <taxon>Bacillati</taxon>
        <taxon>Bacillota</taxon>
        <taxon>Bacilli</taxon>
        <taxon>Lactobacillales</taxon>
        <taxon>Lactobacillaceae</taxon>
        <taxon>Pediococcus</taxon>
    </lineage>
</organism>
<protein>
    <recommendedName>
        <fullName evidence="2">Phage conserved hypothetical protein C-terminal domain-containing protein</fullName>
    </recommendedName>
</protein>
<evidence type="ECO:0000259" key="2">
    <source>
        <dbReference type="Pfam" id="PF09524"/>
    </source>
</evidence>
<dbReference type="HOGENOM" id="CLU_087918_0_0_9"/>
<dbReference type="InterPro" id="IPR011741">
    <property type="entry name" value="Phg_2220_C"/>
</dbReference>
<sequence>MKGAFQTSREIFENPIWTDVIKFRIFFYIYGNAVFAKEGTRVGDIHLKRGQYLRSYRNLQNDLAYIEKRHQKVYSLHTIKSKIENLVKEKRIEIENTDYGTLFTVLNYEEYQGFERYTNQSTATDTATDTATASEQQRNNNKNVNKDKNKDSLSPKNDQKEKVDYGKFIEWFNQKSGKRFKNVESNRKIIRARINEGYSKSELAKVVEFKSKQWKDDPKMNPYLRITTIFAPSHFGNYLNEANEYSKSSNIPTTTTSDGQRQGKTTEEIEAERKRHEEEVTRRAEERLNNEHRD</sequence>
<dbReference type="GeneID" id="75259189"/>
<accession>Q03G52</accession>
<evidence type="ECO:0000256" key="1">
    <source>
        <dbReference type="SAM" id="MobiDB-lite"/>
    </source>
</evidence>
<name>Q03G52_PEDPA</name>
<feature type="compositionally biased region" description="Polar residues" evidence="1">
    <location>
        <begin position="246"/>
        <end position="263"/>
    </location>
</feature>
<dbReference type="STRING" id="278197.PEPE_0759"/>
<evidence type="ECO:0000313" key="4">
    <source>
        <dbReference type="Proteomes" id="UP000000773"/>
    </source>
</evidence>
<feature type="region of interest" description="Disordered" evidence="1">
    <location>
        <begin position="246"/>
        <end position="294"/>
    </location>
</feature>
<feature type="domain" description="Phage conserved hypothetical protein C-terminal" evidence="2">
    <location>
        <begin position="169"/>
        <end position="240"/>
    </location>
</feature>
<dbReference type="RefSeq" id="WP_011673232.1">
    <property type="nucleotide sequence ID" value="NC_008525.1"/>
</dbReference>
<dbReference type="EMBL" id="CP000422">
    <property type="protein sequence ID" value="ABJ67820.1"/>
    <property type="molecule type" value="Genomic_DNA"/>
</dbReference>